<evidence type="ECO:0000313" key="3">
    <source>
        <dbReference type="Proteomes" id="UP001470230"/>
    </source>
</evidence>
<accession>A0ABR2GLE0</accession>
<keyword evidence="3" id="KW-1185">Reference proteome</keyword>
<sequence length="210" mass="24894">MTVPYSSDPKTKDLEPFHDTFLKEFVPQNEKEEDLFNQCIHSKEYLSATCFREQVGVLCSYLRNEECHVSFARIGLLFGKNSMSIKYQYDKYIGETKQNGRPPTLDENERQILQDEIEKMLIEDNNPTYDYLTNFINEVTHKNISQKELRSIIFYYFRDDYKGVPGIPLEEKRRDCSEDEIDQYYDTLENALPHVHPSFCFNVDEVGYQF</sequence>
<protein>
    <submittedName>
        <fullName evidence="1">Uncharacterized protein</fullName>
    </submittedName>
</protein>
<name>A0ABR2GLE0_9EUKA</name>
<evidence type="ECO:0000313" key="2">
    <source>
        <dbReference type="EMBL" id="KAK8863599.1"/>
    </source>
</evidence>
<reference evidence="1 3" key="1">
    <citation type="submission" date="2024-04" db="EMBL/GenBank/DDBJ databases">
        <title>Tritrichomonas musculus Genome.</title>
        <authorList>
            <person name="Alves-Ferreira E."/>
            <person name="Grigg M."/>
            <person name="Lorenzi H."/>
            <person name="Galac M."/>
        </authorList>
    </citation>
    <scope>NUCLEOTIDE SEQUENCE [LARGE SCALE GENOMIC DNA]</scope>
    <source>
        <strain evidence="1 3">EAF2021</strain>
    </source>
</reference>
<gene>
    <name evidence="2" type="ORF">M9Y10_011286</name>
    <name evidence="1" type="ORF">M9Y10_026526</name>
</gene>
<dbReference type="Proteomes" id="UP001470230">
    <property type="component" value="Unassembled WGS sequence"/>
</dbReference>
<comment type="caution">
    <text evidence="1">The sequence shown here is derived from an EMBL/GenBank/DDBJ whole genome shotgun (WGS) entry which is preliminary data.</text>
</comment>
<evidence type="ECO:0000313" key="1">
    <source>
        <dbReference type="EMBL" id="KAK8834671.1"/>
    </source>
</evidence>
<proteinExistence type="predicted"/>
<dbReference type="EMBL" id="JAPFFF010000017">
    <property type="protein sequence ID" value="KAK8863599.1"/>
    <property type="molecule type" value="Genomic_DNA"/>
</dbReference>
<organism evidence="1 3">
    <name type="scientific">Tritrichomonas musculus</name>
    <dbReference type="NCBI Taxonomy" id="1915356"/>
    <lineage>
        <taxon>Eukaryota</taxon>
        <taxon>Metamonada</taxon>
        <taxon>Parabasalia</taxon>
        <taxon>Tritrichomonadida</taxon>
        <taxon>Tritrichomonadidae</taxon>
        <taxon>Tritrichomonas</taxon>
    </lineage>
</organism>
<dbReference type="EMBL" id="JAPFFF010000342">
    <property type="protein sequence ID" value="KAK8834671.1"/>
    <property type="molecule type" value="Genomic_DNA"/>
</dbReference>